<dbReference type="SUPFAM" id="SSF46689">
    <property type="entry name" value="Homeodomain-like"/>
    <property type="match status" value="1"/>
</dbReference>
<gene>
    <name evidence="5" type="ORF">QW060_01835</name>
</gene>
<dbReference type="PRINTS" id="PR00032">
    <property type="entry name" value="HTHARAC"/>
</dbReference>
<keyword evidence="6" id="KW-1185">Reference proteome</keyword>
<accession>A0ABT8CS03</accession>
<proteinExistence type="predicted"/>
<dbReference type="InterPro" id="IPR053142">
    <property type="entry name" value="PchR_regulatory_protein"/>
</dbReference>
<evidence type="ECO:0000256" key="2">
    <source>
        <dbReference type="ARBA" id="ARBA00023125"/>
    </source>
</evidence>
<dbReference type="EMBL" id="JAUFQU010000001">
    <property type="protein sequence ID" value="MDN3705864.1"/>
    <property type="molecule type" value="Genomic_DNA"/>
</dbReference>
<dbReference type="Proteomes" id="UP001242368">
    <property type="component" value="Unassembled WGS sequence"/>
</dbReference>
<dbReference type="Pfam" id="PF12833">
    <property type="entry name" value="HTH_18"/>
    <property type="match status" value="1"/>
</dbReference>
<keyword evidence="2" id="KW-0238">DNA-binding</keyword>
<dbReference type="SMART" id="SM00342">
    <property type="entry name" value="HTH_ARAC"/>
    <property type="match status" value="1"/>
</dbReference>
<evidence type="ECO:0000313" key="5">
    <source>
        <dbReference type="EMBL" id="MDN3705864.1"/>
    </source>
</evidence>
<dbReference type="InterPro" id="IPR018060">
    <property type="entry name" value="HTH_AraC"/>
</dbReference>
<dbReference type="RefSeq" id="WP_290362013.1">
    <property type="nucleotide sequence ID" value="NZ_JAUFQU010000001.1"/>
</dbReference>
<dbReference type="InterPro" id="IPR020449">
    <property type="entry name" value="Tscrpt_reg_AraC-type_HTH"/>
</dbReference>
<keyword evidence="1" id="KW-0805">Transcription regulation</keyword>
<name>A0ABT8CS03_9FLAO</name>
<dbReference type="PANTHER" id="PTHR47893">
    <property type="entry name" value="REGULATORY PROTEIN PCHR"/>
    <property type="match status" value="1"/>
</dbReference>
<protein>
    <submittedName>
        <fullName evidence="5">Helix-turn-helix transcriptional regulator</fullName>
    </submittedName>
</protein>
<dbReference type="PANTHER" id="PTHR47893:SF1">
    <property type="entry name" value="REGULATORY PROTEIN PCHR"/>
    <property type="match status" value="1"/>
</dbReference>
<evidence type="ECO:0000256" key="3">
    <source>
        <dbReference type="ARBA" id="ARBA00023163"/>
    </source>
</evidence>
<sequence length="342" mass="39509">MITITYKYNHISNLIQTIARSMGDIVKDNTIKGDNFLYTGIHKMLSLENELSAIIVDVTYHDNAIISHRTNDSSMLGLCFYITNKDLDFNLNLNHVMRPIGQLNYNMSLMDMSIPTDYIVKKGTSIYAICIFNKRTELEKYLHKTSVIEVHKETVLDQRKNTIIRMGRMSNESRNFINEFRKISYDSPSFEMYFKGVVYGLISNYLQEIGANKVVIGKVIGDDLKHIISSKRLLLNLLEEQFPGIDFLAEKVSMSPTKYKKLFSKITGSTPGEYFSKNKLHLAKELLESGKYTVNEVAEKLHYRSISYFSKRFKETYGIFPKEYQSTLLCQNHFLKLNTNSP</sequence>
<evidence type="ECO:0000256" key="1">
    <source>
        <dbReference type="ARBA" id="ARBA00023015"/>
    </source>
</evidence>
<evidence type="ECO:0000259" key="4">
    <source>
        <dbReference type="PROSITE" id="PS01124"/>
    </source>
</evidence>
<comment type="caution">
    <text evidence="5">The sequence shown here is derived from an EMBL/GenBank/DDBJ whole genome shotgun (WGS) entry which is preliminary data.</text>
</comment>
<feature type="domain" description="HTH araC/xylS-type" evidence="4">
    <location>
        <begin position="228"/>
        <end position="327"/>
    </location>
</feature>
<dbReference type="InterPro" id="IPR009057">
    <property type="entry name" value="Homeodomain-like_sf"/>
</dbReference>
<organism evidence="5 6">
    <name type="scientific">Paenimyroides ceti</name>
    <dbReference type="NCBI Taxonomy" id="395087"/>
    <lineage>
        <taxon>Bacteria</taxon>
        <taxon>Pseudomonadati</taxon>
        <taxon>Bacteroidota</taxon>
        <taxon>Flavobacteriia</taxon>
        <taxon>Flavobacteriales</taxon>
        <taxon>Flavobacteriaceae</taxon>
        <taxon>Paenimyroides</taxon>
    </lineage>
</organism>
<dbReference type="Gene3D" id="1.10.10.60">
    <property type="entry name" value="Homeodomain-like"/>
    <property type="match status" value="2"/>
</dbReference>
<evidence type="ECO:0000313" key="6">
    <source>
        <dbReference type="Proteomes" id="UP001242368"/>
    </source>
</evidence>
<keyword evidence="3" id="KW-0804">Transcription</keyword>
<reference evidence="6" key="1">
    <citation type="journal article" date="2019" name="Int. J. Syst. Evol. Microbiol.">
        <title>The Global Catalogue of Microorganisms (GCM) 10K type strain sequencing project: providing services to taxonomists for standard genome sequencing and annotation.</title>
        <authorList>
            <consortium name="The Broad Institute Genomics Platform"/>
            <consortium name="The Broad Institute Genome Sequencing Center for Infectious Disease"/>
            <person name="Wu L."/>
            <person name="Ma J."/>
        </authorList>
    </citation>
    <scope>NUCLEOTIDE SEQUENCE [LARGE SCALE GENOMIC DNA]</scope>
    <source>
        <strain evidence="6">CECT 7184</strain>
    </source>
</reference>
<dbReference type="PROSITE" id="PS01124">
    <property type="entry name" value="HTH_ARAC_FAMILY_2"/>
    <property type="match status" value="1"/>
</dbReference>